<sequence>MKIAMLDPSLFTGRYDDSLCAALAGDGADVTLLGRPMRSTDAIMPQGYVYKPHFFRRSEALRARQGEGRAFRIAKAAEYGLACALGDIGPLIHAAIVHVQWLPLAPADALLLNRLKGRTALVHTVHNADAYHADAGVQGRGYRTLLDRFDALIVHGDTTRAALLGQGIDPARIHVTPHPPMRLAPATSADLAAIPAPSVPRLLFFGTIRPYKGVDVLIDACLMLWRAGHVFELALAGKPFMDVAPLLDAVTQEGFADRLVTDFGFLTESRLDAHMVRADMIAFPYRHIDSSGAFLSALHHGKAMVTSDAGMFGQLPEGVAVRSEAGNAPALAQALLPLIESAAIRQSHGAWARDYGNEMGSWKDMAVATIGIYRTILAARSGLVARA</sequence>
<dbReference type="RefSeq" id="WP_261934761.1">
    <property type="nucleotide sequence ID" value="NZ_AP018817.1"/>
</dbReference>
<keyword evidence="4" id="KW-1185">Reference proteome</keyword>
<dbReference type="Pfam" id="PF13692">
    <property type="entry name" value="Glyco_trans_1_4"/>
    <property type="match status" value="1"/>
</dbReference>
<evidence type="ECO:0000313" key="3">
    <source>
        <dbReference type="EMBL" id="BBF70395.1"/>
    </source>
</evidence>
<dbReference type="EMBL" id="AP018817">
    <property type="protein sequence ID" value="BBF70395.1"/>
    <property type="molecule type" value="Genomic_DNA"/>
</dbReference>
<name>A0ABM7G4S5_9SPHN</name>
<organism evidence="3 4">
    <name type="scientific">Sphingomonas bisphenolicum</name>
    <dbReference type="NCBI Taxonomy" id="296544"/>
    <lineage>
        <taxon>Bacteria</taxon>
        <taxon>Pseudomonadati</taxon>
        <taxon>Pseudomonadota</taxon>
        <taxon>Alphaproteobacteria</taxon>
        <taxon>Sphingomonadales</taxon>
        <taxon>Sphingomonadaceae</taxon>
        <taxon>Sphingomonas</taxon>
    </lineage>
</organism>
<dbReference type="Proteomes" id="UP001059971">
    <property type="component" value="Chromosome 1"/>
</dbReference>
<dbReference type="PANTHER" id="PTHR46401:SF2">
    <property type="entry name" value="GLYCOSYLTRANSFERASE WBBK-RELATED"/>
    <property type="match status" value="1"/>
</dbReference>
<accession>A0ABM7G4S5</accession>
<protein>
    <recommendedName>
        <fullName evidence="2">Glycosyltransferase subfamily 4-like N-terminal domain-containing protein</fullName>
    </recommendedName>
</protein>
<evidence type="ECO:0000256" key="1">
    <source>
        <dbReference type="ARBA" id="ARBA00022679"/>
    </source>
</evidence>
<reference evidence="3" key="1">
    <citation type="submission" date="2018-07" db="EMBL/GenBank/DDBJ databases">
        <title>Complete genome sequence of Sphingomonas bisphenolicum strain AO1, a bisphenol A degradative bacterium isolated from Japanese farm field.</title>
        <authorList>
            <person name="Murakami M."/>
            <person name="Koh M."/>
            <person name="Koba S."/>
            <person name="Matsumura Y."/>
        </authorList>
    </citation>
    <scope>NUCLEOTIDE SEQUENCE</scope>
    <source>
        <strain evidence="3">AO1</strain>
    </source>
</reference>
<dbReference type="CDD" id="cd03801">
    <property type="entry name" value="GT4_PimA-like"/>
    <property type="match status" value="1"/>
</dbReference>
<dbReference type="InterPro" id="IPR028098">
    <property type="entry name" value="Glyco_trans_4-like_N"/>
</dbReference>
<dbReference type="PANTHER" id="PTHR46401">
    <property type="entry name" value="GLYCOSYLTRANSFERASE WBBK-RELATED"/>
    <property type="match status" value="1"/>
</dbReference>
<dbReference type="SUPFAM" id="SSF53756">
    <property type="entry name" value="UDP-Glycosyltransferase/glycogen phosphorylase"/>
    <property type="match status" value="1"/>
</dbReference>
<keyword evidence="1" id="KW-0808">Transferase</keyword>
<feature type="domain" description="Glycosyltransferase subfamily 4-like N-terminal" evidence="2">
    <location>
        <begin position="17"/>
        <end position="178"/>
    </location>
</feature>
<evidence type="ECO:0000313" key="4">
    <source>
        <dbReference type="Proteomes" id="UP001059971"/>
    </source>
</evidence>
<dbReference type="Pfam" id="PF13439">
    <property type="entry name" value="Glyco_transf_4"/>
    <property type="match status" value="1"/>
</dbReference>
<dbReference type="Gene3D" id="3.40.50.2000">
    <property type="entry name" value="Glycogen Phosphorylase B"/>
    <property type="match status" value="2"/>
</dbReference>
<gene>
    <name evidence="3" type="ORF">SBA_ch1_25950</name>
</gene>
<proteinExistence type="predicted"/>
<evidence type="ECO:0000259" key="2">
    <source>
        <dbReference type="Pfam" id="PF13439"/>
    </source>
</evidence>